<sequence length="159" mass="19132">MASLDYGCIVKKNGKILNYEKHEFSHDMKRIVGFEVDEIDGREIKDYYFNFMGDEELLVCMYKNLLSIYIPKENKIVEDLGWCIQDRFGKDCYRKIVNVNGTKIDVKRLGKGYRYRVRMWYKGDLWEALYGYGVAYKTDYWYALNRGLKNYVVDWMRDK</sequence>
<evidence type="ECO:0000313" key="2">
    <source>
        <dbReference type="Proteomes" id="UP000481454"/>
    </source>
</evidence>
<proteinExistence type="predicted"/>
<protein>
    <submittedName>
        <fullName evidence="1">Uncharacterized protein</fullName>
    </submittedName>
</protein>
<dbReference type="EMBL" id="JAALLZ010000006">
    <property type="protein sequence ID" value="NGU31098.1"/>
    <property type="molecule type" value="Genomic_DNA"/>
</dbReference>
<organism evidence="1 2">
    <name type="scientific">Clostridium perfringens</name>
    <dbReference type="NCBI Taxonomy" id="1502"/>
    <lineage>
        <taxon>Bacteria</taxon>
        <taxon>Bacillati</taxon>
        <taxon>Bacillota</taxon>
        <taxon>Clostridia</taxon>
        <taxon>Eubacteriales</taxon>
        <taxon>Clostridiaceae</taxon>
        <taxon>Clostridium</taxon>
    </lineage>
</organism>
<gene>
    <name evidence="1" type="ORF">G6Z34_13485</name>
</gene>
<comment type="caution">
    <text evidence="1">The sequence shown here is derived from an EMBL/GenBank/DDBJ whole genome shotgun (WGS) entry which is preliminary data.</text>
</comment>
<dbReference type="AlphaFoldDB" id="A0AAP6WNI8"/>
<dbReference type="Proteomes" id="UP000481454">
    <property type="component" value="Unassembled WGS sequence"/>
</dbReference>
<name>A0AAP6WNI8_CLOPF</name>
<dbReference type="RefSeq" id="WP_164801028.1">
    <property type="nucleotide sequence ID" value="NZ_JAALLZ010000006.1"/>
</dbReference>
<evidence type="ECO:0000313" key="1">
    <source>
        <dbReference type="EMBL" id="NGU31098.1"/>
    </source>
</evidence>
<accession>A0AAP6WNI8</accession>
<reference evidence="1 2" key="1">
    <citation type="submission" date="2020-02" db="EMBL/GenBank/DDBJ databases">
        <title>Genomic Insights into the Phylogeny and Genetic Plasticity of the Human and Animal Enteric Pathogen Clostridium perfringens.</title>
        <authorList>
            <person name="Feng Y."/>
            <person name="Hu Y."/>
        </authorList>
    </citation>
    <scope>NUCLEOTIDE SEQUENCE [LARGE SCALE GENOMIC DNA]</scope>
    <source>
        <strain evidence="1 2">CP-40</strain>
    </source>
</reference>